<dbReference type="GeneID" id="41717935"/>
<evidence type="ECO:0000313" key="7">
    <source>
        <dbReference type="EMBL" id="BBG24311.1"/>
    </source>
</evidence>
<dbReference type="GO" id="GO:0008168">
    <property type="term" value="F:methyltransferase activity"/>
    <property type="evidence" value="ECO:0007669"/>
    <property type="project" value="UniProtKB-KW"/>
</dbReference>
<accession>A0A510E4U2</accession>
<dbReference type="PANTHER" id="PTHR47036">
    <property type="entry name" value="COBALT-FACTOR III C(17)-METHYLTRANSFERASE-RELATED"/>
    <property type="match status" value="1"/>
</dbReference>
<keyword evidence="9" id="KW-1185">Reference proteome</keyword>
<sequence>MANNGAIFVVGLGPGSKEYRTIRAQQVLEEADIIVGYNTYLKMIKDVTDGKEVIGAKMKEEVFRAKVTIEKALEGKKVALVSSGDPQVYGMASLLLDMMIRHGYDIPVEVVPGVTAALAVSSRLGSPLSLDYASISLSDLLIPREEILLRVRKAAEGDFTIVLYNPISKPLLEASMEIIREVKKVPIPVGIVDHAFRDNEKVIITDLDSWKKYEQLIGMVTTLVIGNSKTYVAGNKMITPRGYERKYSY</sequence>
<keyword evidence="5" id="KW-0949">S-adenosyl-L-methionine</keyword>
<name>A0A510DVQ8_9CREN</name>
<evidence type="ECO:0000256" key="4">
    <source>
        <dbReference type="ARBA" id="ARBA00022679"/>
    </source>
</evidence>
<dbReference type="InterPro" id="IPR000878">
    <property type="entry name" value="4pyrrol_Mease"/>
</dbReference>
<protein>
    <submittedName>
        <fullName evidence="7">Uroporphyrinogen-III C-methyltransferase</fullName>
    </submittedName>
</protein>
<evidence type="ECO:0000259" key="6">
    <source>
        <dbReference type="Pfam" id="PF00590"/>
    </source>
</evidence>
<dbReference type="RefSeq" id="WP_149528565.1">
    <property type="nucleotide sequence ID" value="NZ_AP018929.1"/>
</dbReference>
<dbReference type="GO" id="GO:0009236">
    <property type="term" value="P:cobalamin biosynthetic process"/>
    <property type="evidence" value="ECO:0007669"/>
    <property type="project" value="UniProtKB-UniPathway"/>
</dbReference>
<evidence type="ECO:0000256" key="1">
    <source>
        <dbReference type="ARBA" id="ARBA00004953"/>
    </source>
</evidence>
<reference evidence="7 9" key="2">
    <citation type="journal article" date="2020" name="Int. J. Syst. Evol. Microbiol.">
        <title>Sulfuracidifex tepidarius gen. nov., sp. nov. and transfer of Sulfolobus metallicus Huber and Stetter 1992 to the genus Sulfuracidifex as Sulfuracidifex metallicus comb. nov.</title>
        <authorList>
            <person name="Itoh T."/>
            <person name="Miura T."/>
            <person name="Sakai H.D."/>
            <person name="Kato S."/>
            <person name="Ohkuma M."/>
            <person name="Takashina T."/>
        </authorList>
    </citation>
    <scope>NUCLEOTIDE SEQUENCE [LARGE SCALE GENOMIC DNA]</scope>
    <source>
        <strain evidence="7 9">IC-006</strain>
        <strain evidence="8">IC-007</strain>
    </source>
</reference>
<gene>
    <name evidence="7" type="ORF">IC006_1621</name>
    <name evidence="8" type="ORF">IC007_1598</name>
</gene>
<dbReference type="Gene3D" id="3.30.950.10">
    <property type="entry name" value="Methyltransferase, Cobalt-precorrin-4 Transmethylase, Domain 2"/>
    <property type="match status" value="1"/>
</dbReference>
<dbReference type="PANTHER" id="PTHR47036:SF1">
    <property type="entry name" value="COBALT-FACTOR III C(17)-METHYLTRANSFERASE-RELATED"/>
    <property type="match status" value="1"/>
</dbReference>
<dbReference type="NCBIfam" id="TIGR01466">
    <property type="entry name" value="cobJ_cbiH"/>
    <property type="match status" value="1"/>
</dbReference>
<dbReference type="CDD" id="cd11646">
    <property type="entry name" value="Precorrin_3B_C17_MT"/>
    <property type="match status" value="1"/>
</dbReference>
<dbReference type="Proteomes" id="UP000325030">
    <property type="component" value="Chromosome"/>
</dbReference>
<feature type="domain" description="Tetrapyrrole methylase" evidence="6">
    <location>
        <begin position="7"/>
        <end position="208"/>
    </location>
</feature>
<dbReference type="Gene3D" id="3.40.1010.10">
    <property type="entry name" value="Cobalt-precorrin-4 Transmethylase, Domain 1"/>
    <property type="match status" value="1"/>
</dbReference>
<organism evidence="7 9">
    <name type="scientific">Sulfuracidifex tepidarius</name>
    <dbReference type="NCBI Taxonomy" id="1294262"/>
    <lineage>
        <taxon>Archaea</taxon>
        <taxon>Thermoproteota</taxon>
        <taxon>Thermoprotei</taxon>
        <taxon>Sulfolobales</taxon>
        <taxon>Sulfolobaceae</taxon>
        <taxon>Sulfuracidifex</taxon>
    </lineage>
</organism>
<evidence type="ECO:0000256" key="5">
    <source>
        <dbReference type="ARBA" id="ARBA00022691"/>
    </source>
</evidence>
<dbReference type="STRING" id="1294262.GCA_001316085_00408"/>
<dbReference type="InterPro" id="IPR014776">
    <property type="entry name" value="4pyrrole_Mease_sub2"/>
</dbReference>
<dbReference type="GO" id="GO:0032259">
    <property type="term" value="P:methylation"/>
    <property type="evidence" value="ECO:0007669"/>
    <property type="project" value="UniProtKB-KW"/>
</dbReference>
<dbReference type="InterPro" id="IPR051810">
    <property type="entry name" value="Precorrin_MeTrfase"/>
</dbReference>
<keyword evidence="4" id="KW-0808">Transferase</keyword>
<comment type="pathway">
    <text evidence="1">Cofactor biosynthesis; adenosylcobalamin biosynthesis.</text>
</comment>
<dbReference type="Pfam" id="PF00590">
    <property type="entry name" value="TP_methylase"/>
    <property type="match status" value="1"/>
</dbReference>
<keyword evidence="3" id="KW-0489">Methyltransferase</keyword>
<dbReference type="OrthoDB" id="35891at2157"/>
<dbReference type="SUPFAM" id="SSF53790">
    <property type="entry name" value="Tetrapyrrole methylase"/>
    <property type="match status" value="1"/>
</dbReference>
<dbReference type="UniPathway" id="UPA00148"/>
<dbReference type="Proteomes" id="UP000322983">
    <property type="component" value="Chromosome"/>
</dbReference>
<dbReference type="InterPro" id="IPR014777">
    <property type="entry name" value="4pyrrole_Mease_sub1"/>
</dbReference>
<proteinExistence type="predicted"/>
<evidence type="ECO:0000313" key="8">
    <source>
        <dbReference type="EMBL" id="BBG27068.1"/>
    </source>
</evidence>
<dbReference type="KEGG" id="step:IC006_1621"/>
<evidence type="ECO:0000256" key="2">
    <source>
        <dbReference type="ARBA" id="ARBA00022573"/>
    </source>
</evidence>
<dbReference type="InterPro" id="IPR006363">
    <property type="entry name" value="Cbl_synth_CobJ/CibH_dom"/>
</dbReference>
<accession>A0A510DVQ8</accession>
<dbReference type="NCBIfam" id="NF004423">
    <property type="entry name" value="PRK05765.1"/>
    <property type="match status" value="1"/>
</dbReference>
<evidence type="ECO:0000313" key="10">
    <source>
        <dbReference type="Proteomes" id="UP000325030"/>
    </source>
</evidence>
<evidence type="ECO:0000256" key="3">
    <source>
        <dbReference type="ARBA" id="ARBA00022603"/>
    </source>
</evidence>
<keyword evidence="2" id="KW-0169">Cobalamin biosynthesis</keyword>
<dbReference type="EMBL" id="AP018930">
    <property type="protein sequence ID" value="BBG27068.1"/>
    <property type="molecule type" value="Genomic_DNA"/>
</dbReference>
<dbReference type="InterPro" id="IPR035996">
    <property type="entry name" value="4pyrrol_Methylase_sf"/>
</dbReference>
<evidence type="ECO:0000313" key="9">
    <source>
        <dbReference type="Proteomes" id="UP000322983"/>
    </source>
</evidence>
<reference evidence="10" key="1">
    <citation type="submission" date="2018-09" db="EMBL/GenBank/DDBJ databases">
        <title>Complete Genome Sequencing of Sulfolobus sp. JCM 16834.</title>
        <authorList>
            <person name="Kato S."/>
            <person name="Itoh T."/>
            <person name="Ohkuma M."/>
        </authorList>
    </citation>
    <scope>NUCLEOTIDE SEQUENCE [LARGE SCALE GENOMIC DNA]</scope>
    <source>
        <strain evidence="10">IC-007</strain>
    </source>
</reference>
<dbReference type="EMBL" id="AP018929">
    <property type="protein sequence ID" value="BBG24311.1"/>
    <property type="molecule type" value="Genomic_DNA"/>
</dbReference>
<dbReference type="AlphaFoldDB" id="A0A510DVQ8"/>